<feature type="non-terminal residue" evidence="1">
    <location>
        <position position="1"/>
    </location>
</feature>
<name>A0AAW4HEY6_VIBVL</name>
<evidence type="ECO:0008006" key="3">
    <source>
        <dbReference type="Google" id="ProtNLM"/>
    </source>
</evidence>
<organism evidence="1 2">
    <name type="scientific">Vibrio vulnificus</name>
    <dbReference type="NCBI Taxonomy" id="672"/>
    <lineage>
        <taxon>Bacteria</taxon>
        <taxon>Pseudomonadati</taxon>
        <taxon>Pseudomonadota</taxon>
        <taxon>Gammaproteobacteria</taxon>
        <taxon>Vibrionales</taxon>
        <taxon>Vibrionaceae</taxon>
        <taxon>Vibrio</taxon>
    </lineage>
</organism>
<evidence type="ECO:0000313" key="1">
    <source>
        <dbReference type="EMBL" id="MBN8124727.1"/>
    </source>
</evidence>
<feature type="non-terminal residue" evidence="1">
    <location>
        <position position="126"/>
    </location>
</feature>
<dbReference type="Proteomes" id="UP000664056">
    <property type="component" value="Unassembled WGS sequence"/>
</dbReference>
<sequence>ENAYVRLFNKIQKLMPRINIVTLNYDTLIEQAIASVGYPVDYNGTGEGVTVLKPHGSSNFLPRMPNGCNISGNVMVGCGTFFDGFPPDAVATNQEVVQWCNDPRNSDLSPALSMYEKGKRVVVNSS</sequence>
<accession>A0AAW4HEY6</accession>
<proteinExistence type="predicted"/>
<protein>
    <recommendedName>
        <fullName evidence="3">SIR2 family protein</fullName>
    </recommendedName>
</protein>
<gene>
    <name evidence="1" type="ORF">J0J18_23825</name>
</gene>
<dbReference type="AlphaFoldDB" id="A0AAW4HEY6"/>
<reference evidence="1" key="1">
    <citation type="submission" date="2021-03" db="EMBL/GenBank/DDBJ databases">
        <title>Study of the foodborne Vibrio vulnificus isolates from China.</title>
        <authorList>
            <person name="Zheng Z."/>
            <person name="Ye L."/>
        </authorList>
    </citation>
    <scope>NUCLEOTIDE SEQUENCE</scope>
    <source>
        <strain evidence="1">Vv1582</strain>
    </source>
</reference>
<evidence type="ECO:0000313" key="2">
    <source>
        <dbReference type="Proteomes" id="UP000664056"/>
    </source>
</evidence>
<comment type="caution">
    <text evidence="1">The sequence shown here is derived from an EMBL/GenBank/DDBJ whole genome shotgun (WGS) entry which is preliminary data.</text>
</comment>
<dbReference type="EMBL" id="JAFKOQ010000120">
    <property type="protein sequence ID" value="MBN8124727.1"/>
    <property type="molecule type" value="Genomic_DNA"/>
</dbReference>